<dbReference type="Pfam" id="PF00096">
    <property type="entry name" value="zf-C2H2"/>
    <property type="match status" value="1"/>
</dbReference>
<dbReference type="SUPFAM" id="SSF57667">
    <property type="entry name" value="beta-beta-alpha zinc fingers"/>
    <property type="match status" value="1"/>
</dbReference>
<dbReference type="GO" id="GO:0000978">
    <property type="term" value="F:RNA polymerase II cis-regulatory region sequence-specific DNA binding"/>
    <property type="evidence" value="ECO:0007669"/>
    <property type="project" value="TreeGrafter"/>
</dbReference>
<keyword evidence="6" id="KW-0539">Nucleus</keyword>
<organism evidence="9 10">
    <name type="scientific">Balaenoptera physalus</name>
    <name type="common">Fin whale</name>
    <name type="synonym">Balaena physalus</name>
    <dbReference type="NCBI Taxonomy" id="9770"/>
    <lineage>
        <taxon>Eukaryota</taxon>
        <taxon>Metazoa</taxon>
        <taxon>Chordata</taxon>
        <taxon>Craniata</taxon>
        <taxon>Vertebrata</taxon>
        <taxon>Euteleostomi</taxon>
        <taxon>Mammalia</taxon>
        <taxon>Eutheria</taxon>
        <taxon>Laurasiatheria</taxon>
        <taxon>Artiodactyla</taxon>
        <taxon>Whippomorpha</taxon>
        <taxon>Cetacea</taxon>
        <taxon>Mysticeti</taxon>
        <taxon>Balaenopteridae</taxon>
        <taxon>Balaenoptera</taxon>
    </lineage>
</organism>
<dbReference type="OrthoDB" id="6508643at2759"/>
<dbReference type="InterPro" id="IPR036236">
    <property type="entry name" value="Znf_C2H2_sf"/>
</dbReference>
<feature type="domain" description="C2H2-type" evidence="8">
    <location>
        <begin position="88"/>
        <end position="115"/>
    </location>
</feature>
<dbReference type="EMBL" id="SGJD01005018">
    <property type="protein sequence ID" value="KAB0390805.1"/>
    <property type="molecule type" value="Genomic_DNA"/>
</dbReference>
<evidence type="ECO:0000256" key="1">
    <source>
        <dbReference type="ARBA" id="ARBA00004123"/>
    </source>
</evidence>
<comment type="subcellular location">
    <subcellularLocation>
        <location evidence="1">Nucleus</location>
    </subcellularLocation>
</comment>
<keyword evidence="4 7" id="KW-0863">Zinc-finger</keyword>
<comment type="caution">
    <text evidence="9">The sequence shown here is derived from an EMBL/GenBank/DDBJ whole genome shotgun (WGS) entry which is preliminary data.</text>
</comment>
<dbReference type="AlphaFoldDB" id="A0A643BT79"/>
<name>A0A643BT79_BALPH</name>
<protein>
    <recommendedName>
        <fullName evidence="8">C2H2-type domain-containing protein</fullName>
    </recommendedName>
</protein>
<dbReference type="SMART" id="SM00355">
    <property type="entry name" value="ZnF_C2H2"/>
    <property type="match status" value="3"/>
</dbReference>
<sequence>MPMSQVGPSLGLEVRGRGDTKHHHLASLLRLQQPGGATGTPVFWPRELLGSGAPFGPVEGWGGVLTPMSLPQPSQGTPTATPRGPGTLGCPLCPKAFPLRRMLTRHLKCHSPARRHRHMRTHTGIRPFRCGACGKAFTQRCSLEVHLANVHGQPASYAYRERREKLHVCEDCGFTSSRPDAYVQHRALHCAASDWEPRVQPMRGK</sequence>
<evidence type="ECO:0000256" key="2">
    <source>
        <dbReference type="ARBA" id="ARBA00022723"/>
    </source>
</evidence>
<dbReference type="Gene3D" id="3.30.160.60">
    <property type="entry name" value="Classic Zinc Finger"/>
    <property type="match status" value="1"/>
</dbReference>
<feature type="domain" description="C2H2-type" evidence="8">
    <location>
        <begin position="128"/>
        <end position="156"/>
    </location>
</feature>
<dbReference type="PANTHER" id="PTHR10032">
    <property type="entry name" value="ZINC FINGER PROTEIN WITH KRAB AND SCAN DOMAINS"/>
    <property type="match status" value="1"/>
</dbReference>
<accession>A0A643BT79</accession>
<keyword evidence="3" id="KW-0677">Repeat</keyword>
<dbReference type="FunFam" id="3.30.160.60:FF:000452">
    <property type="entry name" value="Transcription factor Ovo-like 2"/>
    <property type="match status" value="1"/>
</dbReference>
<evidence type="ECO:0000256" key="4">
    <source>
        <dbReference type="ARBA" id="ARBA00022771"/>
    </source>
</evidence>
<dbReference type="InterPro" id="IPR027756">
    <property type="entry name" value="Ovo-like"/>
</dbReference>
<evidence type="ECO:0000313" key="10">
    <source>
        <dbReference type="Proteomes" id="UP000437017"/>
    </source>
</evidence>
<dbReference type="GO" id="GO:0008270">
    <property type="term" value="F:zinc ion binding"/>
    <property type="evidence" value="ECO:0007669"/>
    <property type="project" value="UniProtKB-KW"/>
</dbReference>
<dbReference type="InterPro" id="IPR013087">
    <property type="entry name" value="Znf_C2H2_type"/>
</dbReference>
<keyword evidence="10" id="KW-1185">Reference proteome</keyword>
<dbReference type="PANTHER" id="PTHR10032:SF220">
    <property type="entry name" value="TRANSCRIPTION FACTOR OVO-LIKE PROTEIN 3-RELATED"/>
    <property type="match status" value="1"/>
</dbReference>
<evidence type="ECO:0000259" key="8">
    <source>
        <dbReference type="PROSITE" id="PS50157"/>
    </source>
</evidence>
<evidence type="ECO:0000313" key="9">
    <source>
        <dbReference type="EMBL" id="KAB0390805.1"/>
    </source>
</evidence>
<evidence type="ECO:0000256" key="5">
    <source>
        <dbReference type="ARBA" id="ARBA00022833"/>
    </source>
</evidence>
<dbReference type="GO" id="GO:0000981">
    <property type="term" value="F:DNA-binding transcription factor activity, RNA polymerase II-specific"/>
    <property type="evidence" value="ECO:0007669"/>
    <property type="project" value="TreeGrafter"/>
</dbReference>
<dbReference type="PROSITE" id="PS50157">
    <property type="entry name" value="ZINC_FINGER_C2H2_2"/>
    <property type="match status" value="2"/>
</dbReference>
<evidence type="ECO:0000256" key="6">
    <source>
        <dbReference type="ARBA" id="ARBA00023242"/>
    </source>
</evidence>
<keyword evidence="5" id="KW-0862">Zinc</keyword>
<dbReference type="GO" id="GO:0009913">
    <property type="term" value="P:epidermal cell differentiation"/>
    <property type="evidence" value="ECO:0007669"/>
    <property type="project" value="TreeGrafter"/>
</dbReference>
<proteinExistence type="predicted"/>
<evidence type="ECO:0000256" key="3">
    <source>
        <dbReference type="ARBA" id="ARBA00022737"/>
    </source>
</evidence>
<evidence type="ECO:0000256" key="7">
    <source>
        <dbReference type="PROSITE-ProRule" id="PRU00042"/>
    </source>
</evidence>
<dbReference type="PROSITE" id="PS00028">
    <property type="entry name" value="ZINC_FINGER_C2H2_1"/>
    <property type="match status" value="2"/>
</dbReference>
<dbReference type="GO" id="GO:0005634">
    <property type="term" value="C:nucleus"/>
    <property type="evidence" value="ECO:0007669"/>
    <property type="project" value="UniProtKB-SubCell"/>
</dbReference>
<reference evidence="9 10" key="1">
    <citation type="journal article" date="2019" name="PLoS ONE">
        <title>Genomic analyses reveal an absence of contemporary introgressive admixture between fin whales and blue whales, despite known hybrids.</title>
        <authorList>
            <person name="Westbury M.V."/>
            <person name="Petersen B."/>
            <person name="Lorenzen E.D."/>
        </authorList>
    </citation>
    <scope>NUCLEOTIDE SEQUENCE [LARGE SCALE GENOMIC DNA]</scope>
    <source>
        <strain evidence="9">FinWhale-01</strain>
    </source>
</reference>
<gene>
    <name evidence="9" type="ORF">E2I00_016714</name>
</gene>
<keyword evidence="2" id="KW-0479">Metal-binding</keyword>
<dbReference type="Proteomes" id="UP000437017">
    <property type="component" value="Unassembled WGS sequence"/>
</dbReference>